<feature type="domain" description="MaoC-like" evidence="1">
    <location>
        <begin position="10"/>
        <end position="97"/>
    </location>
</feature>
<dbReference type="PRINTS" id="PR01483">
    <property type="entry name" value="FASYNTHASE"/>
</dbReference>
<dbReference type="Pfam" id="PF01575">
    <property type="entry name" value="MaoC_dehydratas"/>
    <property type="match status" value="1"/>
</dbReference>
<dbReference type="GO" id="GO:0006633">
    <property type="term" value="P:fatty acid biosynthetic process"/>
    <property type="evidence" value="ECO:0007669"/>
    <property type="project" value="InterPro"/>
</dbReference>
<reference evidence="2 3" key="1">
    <citation type="submission" date="2015-09" db="EMBL/GenBank/DDBJ databases">
        <authorList>
            <person name="Jackson K.R."/>
            <person name="Lunt B.L."/>
            <person name="Fisher J.N.B."/>
            <person name="Gardner A.V."/>
            <person name="Bailey M.E."/>
            <person name="Deus L.M."/>
            <person name="Earl A.S."/>
            <person name="Gibby P.D."/>
            <person name="Hartmann K.A."/>
            <person name="Liu J.E."/>
            <person name="Manci A.M."/>
            <person name="Nielsen D.A."/>
            <person name="Solomon M.B."/>
            <person name="Breakwell D.P."/>
            <person name="Burnett S.H."/>
            <person name="Grose J.H."/>
        </authorList>
    </citation>
    <scope>NUCLEOTIDE SEQUENCE [LARGE SCALE GENOMIC DNA]</scope>
    <source>
        <strain evidence="2 3">16</strain>
    </source>
</reference>
<dbReference type="SUPFAM" id="SSF54637">
    <property type="entry name" value="Thioesterase/thiol ester dehydrase-isomerase"/>
    <property type="match status" value="1"/>
</dbReference>
<reference evidence="2 3" key="2">
    <citation type="submission" date="2015-10" db="EMBL/GenBank/DDBJ databases">
        <title>Draft Genome Sequence of Prosthecomicrobium hirschii ATCC 27832.</title>
        <authorList>
            <person name="Daniel J."/>
            <person name="Givan S.A."/>
            <person name="Brun Y.V."/>
            <person name="Brown P.J."/>
        </authorList>
    </citation>
    <scope>NUCLEOTIDE SEQUENCE [LARGE SCALE GENOMIC DNA]</scope>
    <source>
        <strain evidence="2 3">16</strain>
    </source>
</reference>
<dbReference type="EMBL" id="LJYW01000001">
    <property type="protein sequence ID" value="KPL51534.1"/>
    <property type="molecule type" value="Genomic_DNA"/>
</dbReference>
<evidence type="ECO:0000259" key="1">
    <source>
        <dbReference type="Pfam" id="PF01575"/>
    </source>
</evidence>
<dbReference type="InterPro" id="IPR002539">
    <property type="entry name" value="MaoC-like_dom"/>
</dbReference>
<dbReference type="PANTHER" id="PTHR43437:SF3">
    <property type="entry name" value="HYDROXYACYL-THIOESTER DEHYDRATASE TYPE 2, MITOCHONDRIAL"/>
    <property type="match status" value="1"/>
</dbReference>
<dbReference type="GO" id="GO:0019171">
    <property type="term" value="F:(3R)-hydroxyacyl-[acyl-carrier-protein] dehydratase activity"/>
    <property type="evidence" value="ECO:0007669"/>
    <property type="project" value="TreeGrafter"/>
</dbReference>
<evidence type="ECO:0000313" key="2">
    <source>
        <dbReference type="EMBL" id="KPL51534.1"/>
    </source>
</evidence>
<proteinExistence type="predicted"/>
<organism evidence="2 3">
    <name type="scientific">Prosthecodimorpha hirschii</name>
    <dbReference type="NCBI Taxonomy" id="665126"/>
    <lineage>
        <taxon>Bacteria</taxon>
        <taxon>Pseudomonadati</taxon>
        <taxon>Pseudomonadota</taxon>
        <taxon>Alphaproteobacteria</taxon>
        <taxon>Hyphomicrobiales</taxon>
        <taxon>Ancalomicrobiaceae</taxon>
        <taxon>Prosthecodimorpha</taxon>
    </lineage>
</organism>
<name>A0A0P6W0R6_9HYPH</name>
<protein>
    <recommendedName>
        <fullName evidence="1">MaoC-like domain-containing protein</fullName>
    </recommendedName>
</protein>
<sequence length="129" mass="13826">MTGPAAFTLDWTPTQADFDAFAQVSGDDNPIHVDPAFSARTRFGRTVSHGMLLYAKVWGLIRSRFPVGRQVAQTLVFAHPTFAGEPVRIEVAEIGRDAAGLRLAVAVRRIADGASGLAGEALFAWGESQ</sequence>
<dbReference type="AlphaFoldDB" id="A0A0P6W0R6"/>
<accession>A0A0P6W0R6</accession>
<dbReference type="GO" id="GO:0004312">
    <property type="term" value="F:fatty acid synthase activity"/>
    <property type="evidence" value="ECO:0007669"/>
    <property type="project" value="InterPro"/>
</dbReference>
<dbReference type="RefSeq" id="WP_054357696.1">
    <property type="nucleotide sequence ID" value="NZ_LJYW01000001.1"/>
</dbReference>
<dbReference type="Gene3D" id="3.10.129.10">
    <property type="entry name" value="Hotdog Thioesterase"/>
    <property type="match status" value="1"/>
</dbReference>
<dbReference type="Proteomes" id="UP000048984">
    <property type="component" value="Unassembled WGS sequence"/>
</dbReference>
<dbReference type="PANTHER" id="PTHR43437">
    <property type="entry name" value="HYDROXYACYL-THIOESTER DEHYDRATASE TYPE 2, MITOCHONDRIAL-RELATED"/>
    <property type="match status" value="1"/>
</dbReference>
<evidence type="ECO:0000313" key="3">
    <source>
        <dbReference type="Proteomes" id="UP000048984"/>
    </source>
</evidence>
<dbReference type="InterPro" id="IPR029069">
    <property type="entry name" value="HotDog_dom_sf"/>
</dbReference>
<dbReference type="InterPro" id="IPR050965">
    <property type="entry name" value="UPF0336/Enoyl-CoA_hydratase"/>
</dbReference>
<dbReference type="InterPro" id="IPR003965">
    <property type="entry name" value="Fatty_acid_synthase"/>
</dbReference>
<dbReference type="STRING" id="665126.ABB55_04215"/>
<keyword evidence="3" id="KW-1185">Reference proteome</keyword>
<dbReference type="GO" id="GO:0005835">
    <property type="term" value="C:fatty acid synthase complex"/>
    <property type="evidence" value="ECO:0007669"/>
    <property type="project" value="InterPro"/>
</dbReference>
<gene>
    <name evidence="2" type="ORF">ABB55_04215</name>
</gene>
<comment type="caution">
    <text evidence="2">The sequence shown here is derived from an EMBL/GenBank/DDBJ whole genome shotgun (WGS) entry which is preliminary data.</text>
</comment>